<dbReference type="PROSITE" id="PS50011">
    <property type="entry name" value="PROTEIN_KINASE_DOM"/>
    <property type="match status" value="1"/>
</dbReference>
<comment type="cofactor">
    <cofactor evidence="1">
        <name>Mg(2+)</name>
        <dbReference type="ChEBI" id="CHEBI:18420"/>
    </cofactor>
</comment>
<dbReference type="GO" id="GO:0004709">
    <property type="term" value="F:MAP kinase kinase kinase activity"/>
    <property type="evidence" value="ECO:0007669"/>
    <property type="project" value="UniProtKB-EC"/>
</dbReference>
<evidence type="ECO:0000256" key="11">
    <source>
        <dbReference type="ARBA" id="ARBA00022842"/>
    </source>
</evidence>
<feature type="coiled-coil region" evidence="15">
    <location>
        <begin position="969"/>
        <end position="996"/>
    </location>
</feature>
<comment type="catalytic activity">
    <reaction evidence="13">
        <text>L-seryl-[protein] + ATP = O-phospho-L-seryl-[protein] + ADP + H(+)</text>
        <dbReference type="Rhea" id="RHEA:17989"/>
        <dbReference type="Rhea" id="RHEA-COMP:9863"/>
        <dbReference type="Rhea" id="RHEA-COMP:11604"/>
        <dbReference type="ChEBI" id="CHEBI:15378"/>
        <dbReference type="ChEBI" id="CHEBI:29999"/>
        <dbReference type="ChEBI" id="CHEBI:30616"/>
        <dbReference type="ChEBI" id="CHEBI:83421"/>
        <dbReference type="ChEBI" id="CHEBI:456216"/>
        <dbReference type="EC" id="2.7.11.25"/>
    </reaction>
</comment>
<name>A0A226E0G3_FOLCA</name>
<keyword evidence="19" id="KW-1185">Reference proteome</keyword>
<evidence type="ECO:0000313" key="19">
    <source>
        <dbReference type="Proteomes" id="UP000198287"/>
    </source>
</evidence>
<accession>A0A226E0G3</accession>
<dbReference type="STRING" id="158441.A0A226E0G3"/>
<dbReference type="GO" id="GO:0043123">
    <property type="term" value="P:positive regulation of canonical NF-kappaB signal transduction"/>
    <property type="evidence" value="ECO:0007669"/>
    <property type="project" value="TreeGrafter"/>
</dbReference>
<dbReference type="GO" id="GO:0043410">
    <property type="term" value="P:positive regulation of MAPK cascade"/>
    <property type="evidence" value="ECO:0007669"/>
    <property type="project" value="UniProtKB-ARBA"/>
</dbReference>
<dbReference type="Gene3D" id="3.30.200.20">
    <property type="entry name" value="Phosphorylase Kinase, domain 1"/>
    <property type="match status" value="1"/>
</dbReference>
<feature type="compositionally biased region" description="Polar residues" evidence="16">
    <location>
        <begin position="520"/>
        <end position="553"/>
    </location>
</feature>
<evidence type="ECO:0000256" key="3">
    <source>
        <dbReference type="ARBA" id="ARBA00012406"/>
    </source>
</evidence>
<comment type="caution">
    <text evidence="18">The sequence shown here is derived from an EMBL/GenBank/DDBJ whole genome shotgun (WGS) entry which is preliminary data.</text>
</comment>
<feature type="compositionally biased region" description="Polar residues" evidence="16">
    <location>
        <begin position="577"/>
        <end position="594"/>
    </location>
</feature>
<organism evidence="18 19">
    <name type="scientific">Folsomia candida</name>
    <name type="common">Springtail</name>
    <dbReference type="NCBI Taxonomy" id="158441"/>
    <lineage>
        <taxon>Eukaryota</taxon>
        <taxon>Metazoa</taxon>
        <taxon>Ecdysozoa</taxon>
        <taxon>Arthropoda</taxon>
        <taxon>Hexapoda</taxon>
        <taxon>Collembola</taxon>
        <taxon>Entomobryomorpha</taxon>
        <taxon>Isotomoidea</taxon>
        <taxon>Isotomidae</taxon>
        <taxon>Proisotominae</taxon>
        <taxon>Folsomia</taxon>
    </lineage>
</organism>
<evidence type="ECO:0000256" key="8">
    <source>
        <dbReference type="ARBA" id="ARBA00022741"/>
    </source>
</evidence>
<feature type="compositionally biased region" description="Polar residues" evidence="16">
    <location>
        <begin position="461"/>
        <end position="511"/>
    </location>
</feature>
<feature type="compositionally biased region" description="Low complexity" evidence="16">
    <location>
        <begin position="850"/>
        <end position="864"/>
    </location>
</feature>
<feature type="region of interest" description="Disordered" evidence="16">
    <location>
        <begin position="461"/>
        <end position="556"/>
    </location>
</feature>
<evidence type="ECO:0000256" key="13">
    <source>
        <dbReference type="ARBA" id="ARBA00048329"/>
    </source>
</evidence>
<evidence type="ECO:0000256" key="2">
    <source>
        <dbReference type="ARBA" id="ARBA00006529"/>
    </source>
</evidence>
<evidence type="ECO:0000256" key="6">
    <source>
        <dbReference type="ARBA" id="ARBA00022679"/>
    </source>
</evidence>
<feature type="binding site" evidence="14">
    <location>
        <position position="50"/>
    </location>
    <ligand>
        <name>ATP</name>
        <dbReference type="ChEBI" id="CHEBI:30616"/>
    </ligand>
</feature>
<dbReference type="PRINTS" id="PR00109">
    <property type="entry name" value="TYRKINASE"/>
</dbReference>
<feature type="region of interest" description="Disordered" evidence="16">
    <location>
        <begin position="728"/>
        <end position="777"/>
    </location>
</feature>
<dbReference type="Proteomes" id="UP000198287">
    <property type="component" value="Unassembled WGS sequence"/>
</dbReference>
<dbReference type="GO" id="GO:0046872">
    <property type="term" value="F:metal ion binding"/>
    <property type="evidence" value="ECO:0007669"/>
    <property type="project" value="UniProtKB-KW"/>
</dbReference>
<dbReference type="PANTHER" id="PTHR46716:SF1">
    <property type="entry name" value="MITOGEN-ACTIVATED PROTEIN KINASE KINASE KINASE 7"/>
    <property type="match status" value="1"/>
</dbReference>
<feature type="region of interest" description="Disordered" evidence="16">
    <location>
        <begin position="436"/>
        <end position="455"/>
    </location>
</feature>
<keyword evidence="10 14" id="KW-0067">ATP-binding</keyword>
<feature type="region of interest" description="Disordered" evidence="16">
    <location>
        <begin position="1035"/>
        <end position="1079"/>
    </location>
</feature>
<dbReference type="GO" id="GO:0009893">
    <property type="term" value="P:positive regulation of metabolic process"/>
    <property type="evidence" value="ECO:0007669"/>
    <property type="project" value="UniProtKB-ARBA"/>
</dbReference>
<sequence>MTRTPTIETPPSFVETINFRDITQLQVVGKGTFGIVHKGKWRDKIVAIKKIESEKERKAFQIEIIQLSRVSHPNIVKLYGSCDDPVCLVMEYAEGGSLYNVLHGSPQIPYTLAHAMSWVHQTASGVAYLHDMQPKPLIHRDLKPPNLLLINGGTVLKICDFGTACDKQTYMTNSKGSAAWMAPEVFESNVYTEKCDIFSWGVILWEVLTRRKPFDDIGGPAFRIMWHVHKGNRPPQIADCPPAIELLMTRCWDPNPNTRPSMRRINDVTGRICELLPGADIPLQYPTAATMSNFQDNIPVETEQPDSFDEFSYSITPDEASDDPHYLANTENGVSSTTRFSSCSRKSLPSTLPSGPLTIDVDKNAWDFQGESDDLITFQQQHQEKPHVPLRRRSEIPASSHNSFVLRPPEITQPSKFTPSLKPATDDITIVNTHIIDKPRPIPPPKPLPSDRPTTLNLQPTPSKISFTGPAITTTTLPVPQPGRSHTPSPTHISGQGHITVNLSPVSSPTRCPNPPGSRGTVTSSLNFPSPTSNNAPVAKSPTTTKPPSSQYPGTVPLKFGWADHVFGPKKKVSSPGELNTSNNNNTQEHSSSAAAPFYRPDRPIPKLGSTEHINNALYNNNAQVPLGFERLLLDSKQVYTDVKPESNNVPVVSLSAVSRKKDSCPKPIFKRHSADMHNLIGMANENYNLVPNMPSSGQFCGRAGGNSTNLENVSGLGGSAGPSSLGAECVGDNMTGTRPTAPNRHRRTASDGSGKIDTNTSRGSGSSGTSFGNREKSQVLSRREVFFFYFLGKRENYYFVVKMICAFSSCHHKTTSDSDSEQSILGLSVTESESESEVGEGSKSESDSKSTPSRNKSSRSSGGQRKKVDGKEKESAKSMSNPKDLMQLLEARQQTLCVQSEKRSLICRALQCQWLLIQKHLESKGGGDSLYDNAYLMLEPEFQPISPATDISESMRIFEEHKKLAKDYLQTRTEIECLLQAKKDLEQQLREQEKYGPFGGQRDSQRILKEWRELKSENESLVQYHRNLKKQLEIIKSRKQPGHSTAGTQEFEPEPGWVMVSRKDDNKDAPPPPPGPAE</sequence>
<feature type="compositionally biased region" description="Low complexity" evidence="16">
    <location>
        <begin position="759"/>
        <end position="773"/>
    </location>
</feature>
<dbReference type="InterPro" id="IPR001245">
    <property type="entry name" value="Ser-Thr/Tyr_kinase_cat_dom"/>
</dbReference>
<evidence type="ECO:0000256" key="9">
    <source>
        <dbReference type="ARBA" id="ARBA00022777"/>
    </source>
</evidence>
<dbReference type="EMBL" id="LNIX01000009">
    <property type="protein sequence ID" value="OXA50514.1"/>
    <property type="molecule type" value="Genomic_DNA"/>
</dbReference>
<dbReference type="InterPro" id="IPR011009">
    <property type="entry name" value="Kinase-like_dom_sf"/>
</dbReference>
<dbReference type="InterPro" id="IPR000719">
    <property type="entry name" value="Prot_kinase_dom"/>
</dbReference>
<evidence type="ECO:0000313" key="18">
    <source>
        <dbReference type="EMBL" id="OXA50514.1"/>
    </source>
</evidence>
<dbReference type="SUPFAM" id="SSF56112">
    <property type="entry name" value="Protein kinase-like (PK-like)"/>
    <property type="match status" value="1"/>
</dbReference>
<evidence type="ECO:0000256" key="1">
    <source>
        <dbReference type="ARBA" id="ARBA00001946"/>
    </source>
</evidence>
<keyword evidence="15" id="KW-0175">Coiled coil</keyword>
<dbReference type="GO" id="GO:0019899">
    <property type="term" value="F:enzyme binding"/>
    <property type="evidence" value="ECO:0007669"/>
    <property type="project" value="UniProtKB-ARBA"/>
</dbReference>
<evidence type="ECO:0000256" key="5">
    <source>
        <dbReference type="ARBA" id="ARBA00022527"/>
    </source>
</evidence>
<dbReference type="PROSITE" id="PS00108">
    <property type="entry name" value="PROTEIN_KINASE_ST"/>
    <property type="match status" value="1"/>
</dbReference>
<proteinExistence type="inferred from homology"/>
<dbReference type="GO" id="GO:0006955">
    <property type="term" value="P:immune response"/>
    <property type="evidence" value="ECO:0007669"/>
    <property type="project" value="TreeGrafter"/>
</dbReference>
<comment type="similarity">
    <text evidence="2">Belongs to the protein kinase superfamily. STE Ser/Thr protein kinase family. MAP kinase kinase kinase subfamily.</text>
</comment>
<keyword evidence="11" id="KW-0460">Magnesium</keyword>
<dbReference type="FunFam" id="1.10.510.10:FF:000143">
    <property type="entry name" value="Mitogen-activated protein kinase kinase kinase 7"/>
    <property type="match status" value="1"/>
</dbReference>
<evidence type="ECO:0000256" key="14">
    <source>
        <dbReference type="PROSITE-ProRule" id="PRU10141"/>
    </source>
</evidence>
<feature type="compositionally biased region" description="Pro residues" evidence="16">
    <location>
        <begin position="1070"/>
        <end position="1079"/>
    </location>
</feature>
<feature type="region of interest" description="Disordered" evidence="16">
    <location>
        <begin position="569"/>
        <end position="607"/>
    </location>
</feature>
<evidence type="ECO:0000256" key="7">
    <source>
        <dbReference type="ARBA" id="ARBA00022723"/>
    </source>
</evidence>
<dbReference type="GO" id="GO:0007254">
    <property type="term" value="P:JNK cascade"/>
    <property type="evidence" value="ECO:0007669"/>
    <property type="project" value="TreeGrafter"/>
</dbReference>
<dbReference type="SMART" id="SM00220">
    <property type="entry name" value="S_TKc"/>
    <property type="match status" value="1"/>
</dbReference>
<gene>
    <name evidence="18" type="ORF">Fcan01_14807</name>
</gene>
<evidence type="ECO:0000259" key="17">
    <source>
        <dbReference type="PROSITE" id="PS50011"/>
    </source>
</evidence>
<dbReference type="GO" id="GO:0005524">
    <property type="term" value="F:ATP binding"/>
    <property type="evidence" value="ECO:0007669"/>
    <property type="project" value="UniProtKB-UniRule"/>
</dbReference>
<feature type="domain" description="Protein kinase" evidence="17">
    <location>
        <begin position="22"/>
        <end position="276"/>
    </location>
</feature>
<feature type="region of interest" description="Disordered" evidence="16">
    <location>
        <begin position="814"/>
        <end position="883"/>
    </location>
</feature>
<dbReference type="EC" id="2.7.11.25" evidence="3"/>
<comment type="catalytic activity">
    <reaction evidence="12">
        <text>L-threonyl-[protein] + ATP = O-phospho-L-threonyl-[protein] + ADP + H(+)</text>
        <dbReference type="Rhea" id="RHEA:46608"/>
        <dbReference type="Rhea" id="RHEA-COMP:11060"/>
        <dbReference type="Rhea" id="RHEA-COMP:11605"/>
        <dbReference type="ChEBI" id="CHEBI:15378"/>
        <dbReference type="ChEBI" id="CHEBI:30013"/>
        <dbReference type="ChEBI" id="CHEBI:30616"/>
        <dbReference type="ChEBI" id="CHEBI:61977"/>
        <dbReference type="ChEBI" id="CHEBI:456216"/>
        <dbReference type="EC" id="2.7.11.25"/>
    </reaction>
</comment>
<evidence type="ECO:0000256" key="15">
    <source>
        <dbReference type="SAM" id="Coils"/>
    </source>
</evidence>
<feature type="compositionally biased region" description="Pro residues" evidence="16">
    <location>
        <begin position="441"/>
        <end position="450"/>
    </location>
</feature>
<keyword evidence="5" id="KW-0723">Serine/threonine-protein kinase</keyword>
<evidence type="ECO:0000256" key="16">
    <source>
        <dbReference type="SAM" id="MobiDB-lite"/>
    </source>
</evidence>
<dbReference type="Gene3D" id="1.10.510.10">
    <property type="entry name" value="Transferase(Phosphotransferase) domain 1"/>
    <property type="match status" value="1"/>
</dbReference>
<keyword evidence="8 14" id="KW-0547">Nucleotide-binding</keyword>
<dbReference type="PANTHER" id="PTHR46716">
    <property type="entry name" value="MITOGEN-ACTIVATED PROTEIN KINASE KINASE KINASE 7"/>
    <property type="match status" value="1"/>
</dbReference>
<protein>
    <recommendedName>
        <fullName evidence="4">Mitogen-activated protein kinase kinase kinase 7</fullName>
        <ecNumber evidence="3">2.7.11.25</ecNumber>
    </recommendedName>
</protein>
<dbReference type="InterPro" id="IPR017441">
    <property type="entry name" value="Protein_kinase_ATP_BS"/>
</dbReference>
<keyword evidence="7" id="KW-0479">Metal-binding</keyword>
<evidence type="ECO:0000256" key="10">
    <source>
        <dbReference type="ARBA" id="ARBA00022840"/>
    </source>
</evidence>
<reference evidence="18 19" key="1">
    <citation type="submission" date="2015-12" db="EMBL/GenBank/DDBJ databases">
        <title>The genome of Folsomia candida.</title>
        <authorList>
            <person name="Faddeeva A."/>
            <person name="Derks M.F."/>
            <person name="Anvar Y."/>
            <person name="Smit S."/>
            <person name="Van Straalen N."/>
            <person name="Roelofs D."/>
        </authorList>
    </citation>
    <scope>NUCLEOTIDE SEQUENCE [LARGE SCALE GENOMIC DNA]</scope>
    <source>
        <strain evidence="18 19">VU population</strain>
        <tissue evidence="18">Whole body</tissue>
    </source>
</reference>
<dbReference type="GO" id="GO:0006950">
    <property type="term" value="P:response to stress"/>
    <property type="evidence" value="ECO:0007669"/>
    <property type="project" value="UniProtKB-ARBA"/>
</dbReference>
<dbReference type="InterPro" id="IPR008271">
    <property type="entry name" value="Ser/Thr_kinase_AS"/>
</dbReference>
<dbReference type="OrthoDB" id="10261027at2759"/>
<evidence type="ECO:0000256" key="4">
    <source>
        <dbReference type="ARBA" id="ARBA00017660"/>
    </source>
</evidence>
<feature type="compositionally biased region" description="Basic and acidic residues" evidence="16">
    <location>
        <begin position="867"/>
        <end position="877"/>
    </location>
</feature>
<dbReference type="CDD" id="cd14058">
    <property type="entry name" value="STKc_TAK1"/>
    <property type="match status" value="1"/>
</dbReference>
<keyword evidence="9 18" id="KW-0418">Kinase</keyword>
<evidence type="ECO:0000256" key="12">
    <source>
        <dbReference type="ARBA" id="ARBA00047559"/>
    </source>
</evidence>
<keyword evidence="6" id="KW-0808">Transferase</keyword>
<dbReference type="PROSITE" id="PS00107">
    <property type="entry name" value="PROTEIN_KINASE_ATP"/>
    <property type="match status" value="1"/>
</dbReference>
<dbReference type="Pfam" id="PF07714">
    <property type="entry name" value="PK_Tyr_Ser-Thr"/>
    <property type="match status" value="1"/>
</dbReference>
<dbReference type="AlphaFoldDB" id="A0A226E0G3"/>